<evidence type="ECO:0000256" key="2">
    <source>
        <dbReference type="ARBA" id="ARBA00022737"/>
    </source>
</evidence>
<evidence type="ECO:0000313" key="6">
    <source>
        <dbReference type="Proteomes" id="UP001153076"/>
    </source>
</evidence>
<dbReference type="Proteomes" id="UP001153076">
    <property type="component" value="Unassembled WGS sequence"/>
</dbReference>
<name>A0A9Q1GRA6_9CARY</name>
<evidence type="ECO:0000313" key="5">
    <source>
        <dbReference type="EMBL" id="KAJ8424139.1"/>
    </source>
</evidence>
<dbReference type="OrthoDB" id="1890565at2759"/>
<dbReference type="InterPro" id="IPR011990">
    <property type="entry name" value="TPR-like_helical_dom_sf"/>
</dbReference>
<feature type="compositionally biased region" description="Basic and acidic residues" evidence="4">
    <location>
        <begin position="473"/>
        <end position="482"/>
    </location>
</feature>
<accession>A0A9Q1GRA6</accession>
<dbReference type="Gene3D" id="1.25.40.10">
    <property type="entry name" value="Tetratricopeptide repeat domain"/>
    <property type="match status" value="2"/>
</dbReference>
<dbReference type="InterPro" id="IPR002885">
    <property type="entry name" value="PPR_rpt"/>
</dbReference>
<protein>
    <recommendedName>
        <fullName evidence="7">Pentatricopeptide repeat-containing protein</fullName>
    </recommendedName>
</protein>
<comment type="similarity">
    <text evidence="1">Belongs to the PPR family. P subfamily.</text>
</comment>
<comment type="caution">
    <text evidence="5">The sequence shown here is derived from an EMBL/GenBank/DDBJ whole genome shotgun (WGS) entry which is preliminary data.</text>
</comment>
<dbReference type="PANTHER" id="PTHR45717">
    <property type="entry name" value="OS12G0527900 PROTEIN"/>
    <property type="match status" value="1"/>
</dbReference>
<dbReference type="GO" id="GO:0005739">
    <property type="term" value="C:mitochondrion"/>
    <property type="evidence" value="ECO:0007669"/>
    <property type="project" value="TreeGrafter"/>
</dbReference>
<evidence type="ECO:0000256" key="1">
    <source>
        <dbReference type="ARBA" id="ARBA00007626"/>
    </source>
</evidence>
<reference evidence="5" key="1">
    <citation type="submission" date="2022-04" db="EMBL/GenBank/DDBJ databases">
        <title>Carnegiea gigantea Genome sequencing and assembly v2.</title>
        <authorList>
            <person name="Copetti D."/>
            <person name="Sanderson M.J."/>
            <person name="Burquez A."/>
            <person name="Wojciechowski M.F."/>
        </authorList>
    </citation>
    <scope>NUCLEOTIDE SEQUENCE</scope>
    <source>
        <strain evidence="5">SGP5-SGP5p</strain>
        <tissue evidence="5">Aerial part</tissue>
    </source>
</reference>
<evidence type="ECO:0008006" key="7">
    <source>
        <dbReference type="Google" id="ProtNLM"/>
    </source>
</evidence>
<dbReference type="Pfam" id="PF01535">
    <property type="entry name" value="PPR"/>
    <property type="match status" value="2"/>
</dbReference>
<dbReference type="GO" id="GO:0003729">
    <property type="term" value="F:mRNA binding"/>
    <property type="evidence" value="ECO:0007669"/>
    <property type="project" value="UniProtKB-ARBA"/>
</dbReference>
<dbReference type="Pfam" id="PF13041">
    <property type="entry name" value="PPR_2"/>
    <property type="match status" value="1"/>
</dbReference>
<evidence type="ECO:0000256" key="4">
    <source>
        <dbReference type="SAM" id="MobiDB-lite"/>
    </source>
</evidence>
<dbReference type="PANTHER" id="PTHR45717:SF10">
    <property type="entry name" value="OS10G0501000 PROTEIN"/>
    <property type="match status" value="1"/>
</dbReference>
<dbReference type="EMBL" id="JAKOGI010001761">
    <property type="protein sequence ID" value="KAJ8424139.1"/>
    <property type="molecule type" value="Genomic_DNA"/>
</dbReference>
<dbReference type="NCBIfam" id="TIGR00756">
    <property type="entry name" value="PPR"/>
    <property type="match status" value="2"/>
</dbReference>
<feature type="region of interest" description="Disordered" evidence="4">
    <location>
        <begin position="470"/>
        <end position="496"/>
    </location>
</feature>
<keyword evidence="2" id="KW-0677">Repeat</keyword>
<feature type="repeat" description="PPR" evidence="3">
    <location>
        <begin position="213"/>
        <end position="243"/>
    </location>
</feature>
<proteinExistence type="inferred from homology"/>
<dbReference type="AlphaFoldDB" id="A0A9Q1GRA6"/>
<dbReference type="PROSITE" id="PS51375">
    <property type="entry name" value="PPR"/>
    <property type="match status" value="2"/>
</dbReference>
<keyword evidence="6" id="KW-1185">Reference proteome</keyword>
<feature type="repeat" description="PPR" evidence="3">
    <location>
        <begin position="357"/>
        <end position="391"/>
    </location>
</feature>
<gene>
    <name evidence="5" type="ORF">Cgig2_028069</name>
</gene>
<evidence type="ECO:0000256" key="3">
    <source>
        <dbReference type="PROSITE-ProRule" id="PRU00708"/>
    </source>
</evidence>
<sequence length="573" mass="65662">MKLISSQLVRSWRRPRFLSSGVYEGVLCHYSTSSSTSSPSTSTAENNRVSSLYKRVSIAGDPRASMAPILDQWIQEGHEIDRKDLHFLVNRLRSFRRFAHALQEKHSSVSLKDTATQLELISRVHGLRTAESYFNHLPHTSRTRGVFYALLNCYMSAKSVRKAEDLMQKMMKLGFANTVLPYNIMLKLYIQLEKYETVKQVMEEMDKMGFNWDTFTYRILLSAYSNSGKVSEMETVLMKMEADPQHIMRHTDYISAANGYLKAGAVDKSLIMLKRAEHLANDKVKKHIYHCLLTLYACAKAKEEVFRIWNLYKRSWNIYNKGYLSMLSALVILDDLEGAEKMIDEWMDALSGDGELDFKVVNSLLRAYGKRGDLERAEALICRVRERSAQEPPRSTWATLAIGYQMHNQMEDSVKTMKKAFLTDHGANWVLSRVSLVRCLDYLKMKGNLEELEEFKALIEKLGYNAENLLSGKSEDGKDKRNIGRQAEEDDVESDDKSEQNIFVSSRFKVLSYNKLETCVFIYLPWKMWAPSVSHEEHPNQSSTSCSLIPKPNVNANALADLKDLESHVPSTL</sequence>
<organism evidence="5 6">
    <name type="scientific">Carnegiea gigantea</name>
    <dbReference type="NCBI Taxonomy" id="171969"/>
    <lineage>
        <taxon>Eukaryota</taxon>
        <taxon>Viridiplantae</taxon>
        <taxon>Streptophyta</taxon>
        <taxon>Embryophyta</taxon>
        <taxon>Tracheophyta</taxon>
        <taxon>Spermatophyta</taxon>
        <taxon>Magnoliopsida</taxon>
        <taxon>eudicotyledons</taxon>
        <taxon>Gunneridae</taxon>
        <taxon>Pentapetalae</taxon>
        <taxon>Caryophyllales</taxon>
        <taxon>Cactineae</taxon>
        <taxon>Cactaceae</taxon>
        <taxon>Cactoideae</taxon>
        <taxon>Echinocereeae</taxon>
        <taxon>Carnegiea</taxon>
    </lineage>
</organism>